<name>A0AAN9LTN4_PHACN</name>
<evidence type="ECO:0000256" key="1">
    <source>
        <dbReference type="SAM" id="Phobius"/>
    </source>
</evidence>
<dbReference type="EMBL" id="JAYMYR010000009">
    <property type="protein sequence ID" value="KAK7342150.1"/>
    <property type="molecule type" value="Genomic_DNA"/>
</dbReference>
<evidence type="ECO:0000313" key="2">
    <source>
        <dbReference type="EMBL" id="KAK7342150.1"/>
    </source>
</evidence>
<keyword evidence="1" id="KW-1133">Transmembrane helix</keyword>
<keyword evidence="3" id="KW-1185">Reference proteome</keyword>
<keyword evidence="1" id="KW-0812">Transmembrane</keyword>
<feature type="transmembrane region" description="Helical" evidence="1">
    <location>
        <begin position="39"/>
        <end position="57"/>
    </location>
</feature>
<dbReference type="InterPro" id="IPR006740">
    <property type="entry name" value="DUF604"/>
</dbReference>
<dbReference type="Gene3D" id="3.90.550.50">
    <property type="match status" value="1"/>
</dbReference>
<accession>A0AAN9LTN4</accession>
<reference evidence="2 3" key="1">
    <citation type="submission" date="2024-01" db="EMBL/GenBank/DDBJ databases">
        <title>The genomes of 5 underutilized Papilionoideae crops provide insights into root nodulation and disease resistanc.</title>
        <authorList>
            <person name="Jiang F."/>
        </authorList>
    </citation>
    <scope>NUCLEOTIDE SEQUENCE [LARGE SCALE GENOMIC DNA]</scope>
    <source>
        <strain evidence="2">JINMINGXINNONG_FW02</strain>
        <tissue evidence="2">Leaves</tissue>
    </source>
</reference>
<evidence type="ECO:0000313" key="3">
    <source>
        <dbReference type="Proteomes" id="UP001374584"/>
    </source>
</evidence>
<dbReference type="FunFam" id="3.90.550.50:FF:000030">
    <property type="entry name" value="Fringe-related protein"/>
    <property type="match status" value="1"/>
</dbReference>
<keyword evidence="1" id="KW-0472">Membrane</keyword>
<dbReference type="Proteomes" id="UP001374584">
    <property type="component" value="Unassembled WGS sequence"/>
</dbReference>
<gene>
    <name evidence="2" type="ORF">VNO80_25093</name>
</gene>
<dbReference type="Pfam" id="PF04646">
    <property type="entry name" value="DUF604"/>
    <property type="match status" value="1"/>
</dbReference>
<protein>
    <submittedName>
        <fullName evidence="2">Uncharacterized protein</fullName>
    </submittedName>
</protein>
<dbReference type="AlphaFoldDB" id="A0AAN9LTN4"/>
<comment type="caution">
    <text evidence="2">The sequence shown here is derived from an EMBL/GenBank/DDBJ whole genome shotgun (WGS) entry which is preliminary data.</text>
</comment>
<sequence length="489" mass="55116">MFQRRKKDQSYSSSSSTSDIAMPPFLPVRTTSKPSFKSFILILSILLNLYLLFLTWAPSSAPLTSSTLITTLSPTTRRHLLFSVASSSLSWSRRLPYLRLWYSPNSTRAVAFLDKPPPLPLNSSSFSSSPTVLISADTSAFPYTFRGGLRSAIRVARAVKEAVDRNETDVRWFVFGDDDTVFFVDNVVRALARYDHRQWLYVGSNSESYDQNVKYSFEMAFGGGGFAISCSLAKVLARVLDSCLRRYANLYGSDSRIYSCVAELGVSLTHEPGFHQLDMRGNLFGMLAAHPLSPLLSLHHLEAMEPIFPDMDRVQALEHLVAAANVDPARILQQTVCYDQSNSLTFSVSWGFAIQVYQGNELLPDLLSVQRTFVPWRRGSKVNANFMFNTRAYRRDPCKRPSVFFFKSVTSDKRGIWSHYSRDVVGNCFESNVSQVEQIIVFSGKLELNDDQMNAPRRQCCNVLPPSANDTTNLHIRQCEIDELISMQS</sequence>
<dbReference type="PANTHER" id="PTHR10811">
    <property type="entry name" value="FRINGE-RELATED"/>
    <property type="match status" value="1"/>
</dbReference>
<proteinExistence type="predicted"/>
<organism evidence="2 3">
    <name type="scientific">Phaseolus coccineus</name>
    <name type="common">Scarlet runner bean</name>
    <name type="synonym">Phaseolus multiflorus</name>
    <dbReference type="NCBI Taxonomy" id="3886"/>
    <lineage>
        <taxon>Eukaryota</taxon>
        <taxon>Viridiplantae</taxon>
        <taxon>Streptophyta</taxon>
        <taxon>Embryophyta</taxon>
        <taxon>Tracheophyta</taxon>
        <taxon>Spermatophyta</taxon>
        <taxon>Magnoliopsida</taxon>
        <taxon>eudicotyledons</taxon>
        <taxon>Gunneridae</taxon>
        <taxon>Pentapetalae</taxon>
        <taxon>rosids</taxon>
        <taxon>fabids</taxon>
        <taxon>Fabales</taxon>
        <taxon>Fabaceae</taxon>
        <taxon>Papilionoideae</taxon>
        <taxon>50 kb inversion clade</taxon>
        <taxon>NPAAA clade</taxon>
        <taxon>indigoferoid/millettioid clade</taxon>
        <taxon>Phaseoleae</taxon>
        <taxon>Phaseolus</taxon>
    </lineage>
</organism>